<dbReference type="PANTHER" id="PTHR43420">
    <property type="entry name" value="ACETYLTRANSFERASE"/>
    <property type="match status" value="1"/>
</dbReference>
<dbReference type="AlphaFoldDB" id="A0A6M1SHE5"/>
<protein>
    <submittedName>
        <fullName evidence="4">GNAT family N-acetyltransferase</fullName>
    </submittedName>
</protein>
<dbReference type="InterPro" id="IPR050680">
    <property type="entry name" value="YpeA/RimI_acetyltransf"/>
</dbReference>
<keyword evidence="5" id="KW-1185">Reference proteome</keyword>
<accession>A0A6M1SHE5</accession>
<dbReference type="GO" id="GO:0016747">
    <property type="term" value="F:acyltransferase activity, transferring groups other than amino-acyl groups"/>
    <property type="evidence" value="ECO:0007669"/>
    <property type="project" value="InterPro"/>
</dbReference>
<dbReference type="InterPro" id="IPR000182">
    <property type="entry name" value="GNAT_dom"/>
</dbReference>
<proteinExistence type="predicted"/>
<evidence type="ECO:0000256" key="1">
    <source>
        <dbReference type="ARBA" id="ARBA00022679"/>
    </source>
</evidence>
<feature type="domain" description="N-acetyltransferase" evidence="3">
    <location>
        <begin position="11"/>
        <end position="155"/>
    </location>
</feature>
<reference evidence="4 5" key="1">
    <citation type="submission" date="2020-02" db="EMBL/GenBank/DDBJ databases">
        <authorList>
            <person name="Khan S.A."/>
            <person name="Jeon C.O."/>
            <person name="Chun B.H."/>
        </authorList>
    </citation>
    <scope>NUCLEOTIDE SEQUENCE [LARGE SCALE GENOMIC DNA]</scope>
    <source>
        <strain evidence="4 5">H239</strain>
    </source>
</reference>
<dbReference type="Proteomes" id="UP000474802">
    <property type="component" value="Unassembled WGS sequence"/>
</dbReference>
<dbReference type="PANTHER" id="PTHR43420:SF47">
    <property type="entry name" value="N-ACETYLTRANSFERASE DOMAIN-CONTAINING PROTEIN"/>
    <property type="match status" value="1"/>
</dbReference>
<dbReference type="PROSITE" id="PS51186">
    <property type="entry name" value="GNAT"/>
    <property type="match status" value="1"/>
</dbReference>
<sequence length="155" mass="17494">MAQARVAPQGVTFRAANAEDVDAIVDIFGRSRAVAMPFLPKLHTAEEDRGFIAGVISEARVTLVSLDKPIGFMAETEGWIDHLYLHPDFRGRGIGEALVRQAMARQGRLQLWCFAENYPARRFYERLSFAIERQTSGDNEEGLPDILYVWQREPA</sequence>
<reference evidence="4 5" key="2">
    <citation type="submission" date="2020-03" db="EMBL/GenBank/DDBJ databases">
        <title>Devosia chinhatensis sp. nov., isolated from a hexachlorocyclohexane (HCH) dump site in India.</title>
        <authorList>
            <person name="Kumar M."/>
            <person name="Lal R."/>
        </authorList>
    </citation>
    <scope>NUCLEOTIDE SEQUENCE [LARGE SCALE GENOMIC DNA]</scope>
    <source>
        <strain evidence="4 5">H239</strain>
    </source>
</reference>
<evidence type="ECO:0000259" key="3">
    <source>
        <dbReference type="PROSITE" id="PS51186"/>
    </source>
</evidence>
<dbReference type="RefSeq" id="WP_164532841.1">
    <property type="nucleotide sequence ID" value="NZ_JAALFG010000001.1"/>
</dbReference>
<dbReference type="InterPro" id="IPR016181">
    <property type="entry name" value="Acyl_CoA_acyltransferase"/>
</dbReference>
<dbReference type="Pfam" id="PF00583">
    <property type="entry name" value="Acetyltransf_1"/>
    <property type="match status" value="1"/>
</dbReference>
<dbReference type="Gene3D" id="3.40.630.30">
    <property type="match status" value="1"/>
</dbReference>
<name>A0A6M1SHE5_9HYPH</name>
<dbReference type="EMBL" id="JAALFG010000001">
    <property type="protein sequence ID" value="NGP16590.1"/>
    <property type="molecule type" value="Genomic_DNA"/>
</dbReference>
<gene>
    <name evidence="4" type="ORF">G5575_01810</name>
</gene>
<evidence type="ECO:0000313" key="4">
    <source>
        <dbReference type="EMBL" id="NGP16590.1"/>
    </source>
</evidence>
<organism evidence="4 5">
    <name type="scientific">Devosia aurantiaca</name>
    <dbReference type="NCBI Taxonomy" id="2714858"/>
    <lineage>
        <taxon>Bacteria</taxon>
        <taxon>Pseudomonadati</taxon>
        <taxon>Pseudomonadota</taxon>
        <taxon>Alphaproteobacteria</taxon>
        <taxon>Hyphomicrobiales</taxon>
        <taxon>Devosiaceae</taxon>
        <taxon>Devosia</taxon>
    </lineage>
</organism>
<keyword evidence="1 4" id="KW-0808">Transferase</keyword>
<comment type="caution">
    <text evidence="4">The sequence shown here is derived from an EMBL/GenBank/DDBJ whole genome shotgun (WGS) entry which is preliminary data.</text>
</comment>
<dbReference type="CDD" id="cd04301">
    <property type="entry name" value="NAT_SF"/>
    <property type="match status" value="1"/>
</dbReference>
<keyword evidence="2" id="KW-0012">Acyltransferase</keyword>
<evidence type="ECO:0000313" key="5">
    <source>
        <dbReference type="Proteomes" id="UP000474802"/>
    </source>
</evidence>
<dbReference type="SUPFAM" id="SSF55729">
    <property type="entry name" value="Acyl-CoA N-acyltransferases (Nat)"/>
    <property type="match status" value="1"/>
</dbReference>
<evidence type="ECO:0000256" key="2">
    <source>
        <dbReference type="ARBA" id="ARBA00023315"/>
    </source>
</evidence>